<dbReference type="InterPro" id="IPR021251">
    <property type="entry name" value="DUF2793"/>
</dbReference>
<evidence type="ECO:0000313" key="2">
    <source>
        <dbReference type="Proteomes" id="UP000028534"/>
    </source>
</evidence>
<dbReference type="STRING" id="13690.AX777_14435"/>
<sequence>MTKETSDRWALPLLHAGQAQKEIMHNEALARIDMLLHGVAESADLAVPPMAPVAGQCWIVAAGASGAWAGREEHVAGWTDGGWRFVVPKAGLRLAVADRGHAMVHDGTAWRDDAVRSEGFYVAGQQIVGARQPAIAGPAGGAIVDSESRGAIAAILAVLQGHGLISM</sequence>
<protein>
    <recommendedName>
        <fullName evidence="3">DUF2793 domain-containing protein</fullName>
    </recommendedName>
</protein>
<organism evidence="1 2">
    <name type="scientific">Sphingobium yanoikuyae</name>
    <name type="common">Sphingomonas yanoikuyae</name>
    <dbReference type="NCBI Taxonomy" id="13690"/>
    <lineage>
        <taxon>Bacteria</taxon>
        <taxon>Pseudomonadati</taxon>
        <taxon>Pseudomonadota</taxon>
        <taxon>Alphaproteobacteria</taxon>
        <taxon>Sphingomonadales</taxon>
        <taxon>Sphingomonadaceae</taxon>
        <taxon>Sphingobium</taxon>
    </lineage>
</organism>
<evidence type="ECO:0000313" key="1">
    <source>
        <dbReference type="EMBL" id="KEZ12159.1"/>
    </source>
</evidence>
<comment type="caution">
    <text evidence="1">The sequence shown here is derived from an EMBL/GenBank/DDBJ whole genome shotgun (WGS) entry which is preliminary data.</text>
</comment>
<dbReference type="PATRIC" id="fig|13690.10.peg.5307"/>
<dbReference type="AlphaFoldDB" id="A0A084E2G7"/>
<dbReference type="Proteomes" id="UP000028534">
    <property type="component" value="Unassembled WGS sequence"/>
</dbReference>
<reference evidence="1 2" key="1">
    <citation type="submission" date="2014-03" db="EMBL/GenBank/DDBJ databases">
        <title>Genome sequence of Sphingobium yanoikuyae B1.</title>
        <authorList>
            <person name="Gan H.M."/>
            <person name="Gan H.Y."/>
            <person name="Savka M.A."/>
        </authorList>
    </citation>
    <scope>NUCLEOTIDE SEQUENCE [LARGE SCALE GENOMIC DNA]</scope>
    <source>
        <strain evidence="1 2">B1</strain>
    </source>
</reference>
<dbReference type="EMBL" id="JGVR01000067">
    <property type="protein sequence ID" value="KEZ12159.1"/>
    <property type="molecule type" value="Genomic_DNA"/>
</dbReference>
<name>A0A084E2G7_SPHYA</name>
<dbReference type="Pfam" id="PF10983">
    <property type="entry name" value="DUF2793"/>
    <property type="match status" value="1"/>
</dbReference>
<dbReference type="eggNOG" id="ENOG502ZTYG">
    <property type="taxonomic scope" value="Bacteria"/>
</dbReference>
<gene>
    <name evidence="1" type="ORF">CP98_05127</name>
</gene>
<accession>A0A084E2G7</accession>
<evidence type="ECO:0008006" key="3">
    <source>
        <dbReference type="Google" id="ProtNLM"/>
    </source>
</evidence>
<dbReference type="RefSeq" id="WP_037523088.1">
    <property type="nucleotide sequence ID" value="NZ_JGVR01000067.1"/>
</dbReference>
<proteinExistence type="predicted"/>